<dbReference type="EMBL" id="JBBPFD010000003">
    <property type="protein sequence ID" value="KAK7934076.1"/>
    <property type="molecule type" value="Genomic_DNA"/>
</dbReference>
<sequence>MRFCTVLYRGIERAARQKGLCDPLQSLSHAGSDTAAQTITKQERATALDSLPFSKAKIGCFFQERPVLKNPFLEDALLTGYLRRHIPHEAVLSDLCAFGERMASEVDAWGRECEVSPPQLVQYDSWGRRVDRIHTSAAWKRMKDLSAQEGLVSIGYERHYGHWSRVYQMSKLFLFSPSSGLYTCPLAMTDGAAKVIESLGISWPVEEAFNRLITRKAEYFWTSGQWMTERQGGSDVANGTETVAVPQTDGSFKLYGYKWFTSATDADMTLTLARVQDPTGALKPGSRGLSLFMLKDQTDAYCRVITGWITCLYDICRRKGCSFNCKHAYNNENPQQFICSRSNAKGGSART</sequence>
<dbReference type="PANTHER" id="PTHR42707">
    <property type="entry name" value="ACYL-COA DEHYDROGENASE"/>
    <property type="match status" value="1"/>
</dbReference>
<proteinExistence type="predicted"/>
<dbReference type="Gene3D" id="6.10.250.600">
    <property type="match status" value="1"/>
</dbReference>
<dbReference type="PANTHER" id="PTHR42707:SF2">
    <property type="entry name" value="ACD11 DEHYDROGENASE"/>
    <property type="match status" value="1"/>
</dbReference>
<dbReference type="GO" id="GO:0003995">
    <property type="term" value="F:acyl-CoA dehydrogenase activity"/>
    <property type="evidence" value="ECO:0007669"/>
    <property type="project" value="TreeGrafter"/>
</dbReference>
<dbReference type="Proteomes" id="UP001460270">
    <property type="component" value="Unassembled WGS sequence"/>
</dbReference>
<name>A0AAW0Q0R0_9GOBI</name>
<dbReference type="Pfam" id="PF18158">
    <property type="entry name" value="AidB_N"/>
    <property type="match status" value="1"/>
</dbReference>
<gene>
    <name evidence="3" type="ORF">WMY93_004972</name>
</gene>
<protein>
    <submittedName>
        <fullName evidence="3">Uncharacterized protein</fullName>
    </submittedName>
</protein>
<dbReference type="InterPro" id="IPR009100">
    <property type="entry name" value="AcylCoA_DH/oxidase_NM_dom_sf"/>
</dbReference>
<dbReference type="AlphaFoldDB" id="A0AAW0Q0R0"/>
<evidence type="ECO:0000259" key="2">
    <source>
        <dbReference type="Pfam" id="PF18158"/>
    </source>
</evidence>
<dbReference type="SUPFAM" id="SSF56645">
    <property type="entry name" value="Acyl-CoA dehydrogenase NM domain-like"/>
    <property type="match status" value="1"/>
</dbReference>
<comment type="caution">
    <text evidence="3">The sequence shown here is derived from an EMBL/GenBank/DDBJ whole genome shotgun (WGS) entry which is preliminary data.</text>
</comment>
<dbReference type="InterPro" id="IPR041504">
    <property type="entry name" value="AidB_N"/>
</dbReference>
<evidence type="ECO:0000313" key="3">
    <source>
        <dbReference type="EMBL" id="KAK7934076.1"/>
    </source>
</evidence>
<evidence type="ECO:0000313" key="4">
    <source>
        <dbReference type="Proteomes" id="UP001460270"/>
    </source>
</evidence>
<keyword evidence="4" id="KW-1185">Reference proteome</keyword>
<reference evidence="4" key="1">
    <citation type="submission" date="2024-04" db="EMBL/GenBank/DDBJ databases">
        <title>Salinicola lusitanus LLJ914,a marine bacterium isolated from the Okinawa Trough.</title>
        <authorList>
            <person name="Li J."/>
        </authorList>
    </citation>
    <scope>NUCLEOTIDE SEQUENCE [LARGE SCALE GENOMIC DNA]</scope>
</reference>
<feature type="domain" description="Acyl-CoA oxidase/dehydrogenase middle" evidence="1">
    <location>
        <begin position="225"/>
        <end position="298"/>
    </location>
</feature>
<evidence type="ECO:0000259" key="1">
    <source>
        <dbReference type="Pfam" id="PF02770"/>
    </source>
</evidence>
<feature type="domain" description="Adaptive response protein AidB N-terminal" evidence="2">
    <location>
        <begin position="69"/>
        <end position="197"/>
    </location>
</feature>
<dbReference type="Pfam" id="PF02770">
    <property type="entry name" value="Acyl-CoA_dh_M"/>
    <property type="match status" value="1"/>
</dbReference>
<dbReference type="InterPro" id="IPR006091">
    <property type="entry name" value="Acyl-CoA_Oxase/DH_mid-dom"/>
</dbReference>
<dbReference type="InterPro" id="IPR052904">
    <property type="entry name" value="Acyl-CoA_dehydrogenase-like"/>
</dbReference>
<accession>A0AAW0Q0R0</accession>
<dbReference type="Gene3D" id="2.40.110.20">
    <property type="match status" value="1"/>
</dbReference>
<organism evidence="3 4">
    <name type="scientific">Mugilogobius chulae</name>
    <name type="common">yellowstripe goby</name>
    <dbReference type="NCBI Taxonomy" id="88201"/>
    <lineage>
        <taxon>Eukaryota</taxon>
        <taxon>Metazoa</taxon>
        <taxon>Chordata</taxon>
        <taxon>Craniata</taxon>
        <taxon>Vertebrata</taxon>
        <taxon>Euteleostomi</taxon>
        <taxon>Actinopterygii</taxon>
        <taxon>Neopterygii</taxon>
        <taxon>Teleostei</taxon>
        <taxon>Neoteleostei</taxon>
        <taxon>Acanthomorphata</taxon>
        <taxon>Gobiaria</taxon>
        <taxon>Gobiiformes</taxon>
        <taxon>Gobioidei</taxon>
        <taxon>Gobiidae</taxon>
        <taxon>Gobionellinae</taxon>
        <taxon>Mugilogobius</taxon>
    </lineage>
</organism>